<organism evidence="7 8">
    <name type="scientific">Paenibacillus agricola</name>
    <dbReference type="NCBI Taxonomy" id="2716264"/>
    <lineage>
        <taxon>Bacteria</taxon>
        <taxon>Bacillati</taxon>
        <taxon>Bacillota</taxon>
        <taxon>Bacilli</taxon>
        <taxon>Bacillales</taxon>
        <taxon>Paenibacillaceae</taxon>
        <taxon>Paenibacillus</taxon>
    </lineage>
</organism>
<evidence type="ECO:0000313" key="8">
    <source>
        <dbReference type="Proteomes" id="UP001165962"/>
    </source>
</evidence>
<keyword evidence="4 7" id="KW-0418">Kinase</keyword>
<keyword evidence="8" id="KW-1185">Reference proteome</keyword>
<keyword evidence="3" id="KW-0547">Nucleotide-binding</keyword>
<protein>
    <submittedName>
        <fullName evidence="7">Type II pantothenate kinase</fullName>
        <ecNumber evidence="7">2.7.1.33</ecNumber>
    </submittedName>
</protein>
<dbReference type="NCBIfam" id="NF009842">
    <property type="entry name" value="PRK13317.1"/>
    <property type="match status" value="1"/>
</dbReference>
<dbReference type="GO" id="GO:0004594">
    <property type="term" value="F:pantothenate kinase activity"/>
    <property type="evidence" value="ECO:0007669"/>
    <property type="project" value="UniProtKB-EC"/>
</dbReference>
<gene>
    <name evidence="7" type="primary">coaW</name>
    <name evidence="7" type="ORF">G9U52_12110</name>
</gene>
<reference evidence="7" key="1">
    <citation type="submission" date="2020-03" db="EMBL/GenBank/DDBJ databases">
        <title>Draft sequencing of Paenibacilllus sp. S3N08.</title>
        <authorList>
            <person name="Kim D.-U."/>
        </authorList>
    </citation>
    <scope>NUCLEOTIDE SEQUENCE</scope>
    <source>
        <strain evidence="7">S3N08</strain>
    </source>
</reference>
<dbReference type="PIRSF" id="PIRSF036940">
    <property type="entry name" value="PanK_bac_aCoA"/>
    <property type="match status" value="1"/>
</dbReference>
<keyword evidence="6" id="KW-0173">Coenzyme A biosynthesis</keyword>
<evidence type="ECO:0000256" key="2">
    <source>
        <dbReference type="ARBA" id="ARBA00022679"/>
    </source>
</evidence>
<dbReference type="EC" id="2.7.1.33" evidence="7"/>
<dbReference type="RefSeq" id="WP_166149803.1">
    <property type="nucleotide sequence ID" value="NZ_JAAOIW010000004.1"/>
</dbReference>
<accession>A0ABX0J424</accession>
<keyword evidence="5" id="KW-0067">ATP-binding</keyword>
<dbReference type="Gene3D" id="3.30.420.40">
    <property type="match status" value="1"/>
</dbReference>
<dbReference type="CDD" id="cd24085">
    <property type="entry name" value="ASKHA_NBD_PanK-II_bac"/>
    <property type="match status" value="1"/>
</dbReference>
<dbReference type="PANTHER" id="PTHR12280:SF20">
    <property type="entry name" value="4'-PHOSPHOPANTETHEINE PHOSPHATASE"/>
    <property type="match status" value="1"/>
</dbReference>
<dbReference type="InterPro" id="IPR043129">
    <property type="entry name" value="ATPase_NBD"/>
</dbReference>
<evidence type="ECO:0000256" key="3">
    <source>
        <dbReference type="ARBA" id="ARBA00022741"/>
    </source>
</evidence>
<evidence type="ECO:0000256" key="6">
    <source>
        <dbReference type="ARBA" id="ARBA00022993"/>
    </source>
</evidence>
<dbReference type="SUPFAM" id="SSF53067">
    <property type="entry name" value="Actin-like ATPase domain"/>
    <property type="match status" value="1"/>
</dbReference>
<name>A0ABX0J424_9BACL</name>
<dbReference type="InterPro" id="IPR004567">
    <property type="entry name" value="Type_II_PanK"/>
</dbReference>
<keyword evidence="1" id="KW-0963">Cytoplasm</keyword>
<evidence type="ECO:0000256" key="5">
    <source>
        <dbReference type="ARBA" id="ARBA00022840"/>
    </source>
</evidence>
<dbReference type="EMBL" id="JAAOIW010000004">
    <property type="protein sequence ID" value="NHN30576.1"/>
    <property type="molecule type" value="Genomic_DNA"/>
</dbReference>
<dbReference type="PANTHER" id="PTHR12280">
    <property type="entry name" value="PANTOTHENATE KINASE"/>
    <property type="match status" value="1"/>
</dbReference>
<dbReference type="Proteomes" id="UP001165962">
    <property type="component" value="Unassembled WGS sequence"/>
</dbReference>
<dbReference type="Pfam" id="PF03630">
    <property type="entry name" value="Fumble"/>
    <property type="match status" value="1"/>
</dbReference>
<evidence type="ECO:0000256" key="4">
    <source>
        <dbReference type="ARBA" id="ARBA00022777"/>
    </source>
</evidence>
<sequence length="270" mass="29026">MEKYNSVGVDAGGTLIKIAYRNDQQELSFEKFPVSEIAMAAAWIQEHFAGAEICVTGGKAKQLHDLLNRPIRTLVEFDATCNGVQYLMDMQKLSDEPFVLTNVGTGTSIHFVDKQKHHRLGGIGVGGGTLMGLSFLLTGIQNYAEIVEVSRQGNRKFIDLKVSDIYEGMVPPIPGDLTASNFGNVLQHQTTRQNSDILASVIGLVGETITTISVQAATQNGASSIVYIGSSFIGNDVLRDTVVNYTVLRGAVPTVLRNGEYSGAIGALMS</sequence>
<proteinExistence type="predicted"/>
<keyword evidence="2 7" id="KW-0808">Transferase</keyword>
<evidence type="ECO:0000256" key="1">
    <source>
        <dbReference type="ARBA" id="ARBA00022490"/>
    </source>
</evidence>
<comment type="caution">
    <text evidence="7">The sequence shown here is derived from an EMBL/GenBank/DDBJ whole genome shotgun (WGS) entry which is preliminary data.</text>
</comment>
<evidence type="ECO:0000313" key="7">
    <source>
        <dbReference type="EMBL" id="NHN30576.1"/>
    </source>
</evidence>
<dbReference type="InterPro" id="IPR011602">
    <property type="entry name" value="Type_II_PanK_bac"/>
</dbReference>